<organism evidence="13 14">
    <name type="scientific">Schaalia meyeri</name>
    <dbReference type="NCBI Taxonomy" id="52773"/>
    <lineage>
        <taxon>Bacteria</taxon>
        <taxon>Bacillati</taxon>
        <taxon>Actinomycetota</taxon>
        <taxon>Actinomycetes</taxon>
        <taxon>Actinomycetales</taxon>
        <taxon>Actinomycetaceae</taxon>
        <taxon>Schaalia</taxon>
    </lineage>
</organism>
<evidence type="ECO:0000256" key="10">
    <source>
        <dbReference type="ARBA" id="ARBA00024908"/>
    </source>
</evidence>
<evidence type="ECO:0000256" key="6">
    <source>
        <dbReference type="ARBA" id="ARBA00022723"/>
    </source>
</evidence>
<dbReference type="GO" id="GO:0005524">
    <property type="term" value="F:ATP binding"/>
    <property type="evidence" value="ECO:0007669"/>
    <property type="project" value="UniProtKB-KW"/>
</dbReference>
<keyword evidence="6" id="KW-0479">Metal-binding</keyword>
<dbReference type="Proteomes" id="UP000595220">
    <property type="component" value="Chromosome"/>
</dbReference>
<name>A0AAQ0BVD2_9ACTO</name>
<keyword evidence="9" id="KW-0460">Magnesium</keyword>
<evidence type="ECO:0000256" key="1">
    <source>
        <dbReference type="ARBA" id="ARBA00004496"/>
    </source>
</evidence>
<evidence type="ECO:0000256" key="9">
    <source>
        <dbReference type="ARBA" id="ARBA00022842"/>
    </source>
</evidence>
<evidence type="ECO:0000256" key="2">
    <source>
        <dbReference type="ARBA" id="ARBA00007599"/>
    </source>
</evidence>
<evidence type="ECO:0000313" key="13">
    <source>
        <dbReference type="EMBL" id="QQC43330.1"/>
    </source>
</evidence>
<dbReference type="InterPro" id="IPR003442">
    <property type="entry name" value="T6A_TsaE"/>
</dbReference>
<dbReference type="GO" id="GO:0002949">
    <property type="term" value="P:tRNA threonylcarbamoyladenosine modification"/>
    <property type="evidence" value="ECO:0007669"/>
    <property type="project" value="InterPro"/>
</dbReference>
<keyword evidence="5" id="KW-0819">tRNA processing</keyword>
<evidence type="ECO:0000256" key="8">
    <source>
        <dbReference type="ARBA" id="ARBA00022840"/>
    </source>
</evidence>
<evidence type="ECO:0000313" key="14">
    <source>
        <dbReference type="Proteomes" id="UP000595220"/>
    </source>
</evidence>
<comment type="function">
    <text evidence="10">Required for the formation of a threonylcarbamoyl group on adenosine at position 37 (t(6)A37) in tRNAs that read codons beginning with adenine. Is involved in the transfer of the threonylcarbamoyl moiety of threonylcarbamoyl-AMP (TC-AMP) to the N6 group of A37, together with TsaD and TsaB. TsaE seems to play an indirect role in the t(6)A biosynthesis pathway, possibly in regulating the core enzymatic function of TsaD.</text>
</comment>
<dbReference type="RefSeq" id="WP_074633258.1">
    <property type="nucleotide sequence ID" value="NZ_CP066065.1"/>
</dbReference>
<dbReference type="GO" id="GO:0046872">
    <property type="term" value="F:metal ion binding"/>
    <property type="evidence" value="ECO:0007669"/>
    <property type="project" value="UniProtKB-KW"/>
</dbReference>
<dbReference type="GO" id="GO:0005737">
    <property type="term" value="C:cytoplasm"/>
    <property type="evidence" value="ECO:0007669"/>
    <property type="project" value="UniProtKB-SubCell"/>
</dbReference>
<dbReference type="NCBIfam" id="TIGR00150">
    <property type="entry name" value="T6A_YjeE"/>
    <property type="match status" value="1"/>
</dbReference>
<keyword evidence="8" id="KW-0067">ATP-binding</keyword>
<comment type="similarity">
    <text evidence="2">Belongs to the TsaE family.</text>
</comment>
<protein>
    <recommendedName>
        <fullName evidence="3">tRNA threonylcarbamoyladenosine biosynthesis protein TsaE</fullName>
    </recommendedName>
    <alternativeName>
        <fullName evidence="11">t(6)A37 threonylcarbamoyladenosine biosynthesis protein TsaE</fullName>
    </alternativeName>
</protein>
<dbReference type="Gene3D" id="3.40.50.300">
    <property type="entry name" value="P-loop containing nucleotide triphosphate hydrolases"/>
    <property type="match status" value="1"/>
</dbReference>
<evidence type="ECO:0000256" key="5">
    <source>
        <dbReference type="ARBA" id="ARBA00022694"/>
    </source>
</evidence>
<reference evidence="13 14" key="1">
    <citation type="submission" date="2020-12" db="EMBL/GenBank/DDBJ databases">
        <title>FDA dAtabase for Regulatory Grade micrObial Sequences (FDA-ARGOS): Supporting development and validation of Infectious Disease Dx tests.</title>
        <authorList>
            <person name="Sproer C."/>
            <person name="Gronow S."/>
            <person name="Severitt S."/>
            <person name="Schroder I."/>
            <person name="Tallon L."/>
            <person name="Sadzewicz L."/>
            <person name="Zhao X."/>
            <person name="Boylan J."/>
            <person name="Ott S."/>
            <person name="Bowen H."/>
            <person name="Vavikolanu K."/>
            <person name="Mehta A."/>
            <person name="Aluvathingal J."/>
            <person name="Nadendla S."/>
            <person name="Lowell S."/>
            <person name="Myers T."/>
            <person name="Yan Y."/>
            <person name="Sichtig H."/>
        </authorList>
    </citation>
    <scope>NUCLEOTIDE SEQUENCE [LARGE SCALE GENOMIC DNA]</scope>
    <source>
        <strain evidence="13 14">FDAARGOS_985</strain>
    </source>
</reference>
<evidence type="ECO:0000256" key="7">
    <source>
        <dbReference type="ARBA" id="ARBA00022741"/>
    </source>
</evidence>
<accession>A0AAQ0BVD2</accession>
<comment type="subcellular location">
    <subcellularLocation>
        <location evidence="1">Cytoplasm</location>
    </subcellularLocation>
</comment>
<keyword evidence="7" id="KW-0547">Nucleotide-binding</keyword>
<evidence type="ECO:0000256" key="4">
    <source>
        <dbReference type="ARBA" id="ARBA00022490"/>
    </source>
</evidence>
<dbReference type="AlphaFoldDB" id="A0AAQ0BVD2"/>
<evidence type="ECO:0000256" key="12">
    <source>
        <dbReference type="SAM" id="MobiDB-lite"/>
    </source>
</evidence>
<dbReference type="PANTHER" id="PTHR33540:SF2">
    <property type="entry name" value="TRNA THREONYLCARBAMOYLADENOSINE BIOSYNTHESIS PROTEIN TSAE"/>
    <property type="match status" value="1"/>
</dbReference>
<dbReference type="InterPro" id="IPR027417">
    <property type="entry name" value="P-loop_NTPase"/>
</dbReference>
<keyword evidence="14" id="KW-1185">Reference proteome</keyword>
<sequence length="209" mass="22121">MTDRPAASFEVRTTGADRTRALGEDLGRVLRAGDLVMLSGGLGAGKTTLTQGIGAGMGVRGRVASPTFIVARVHPSLGAGPDLIHADAYRITDLDDLETLDLDSCLDQCVVVVEWGEGKTEAMSPQRLTIDVRRSQGGDVTREGQVIDLEHMDDGTRSIVLHAHGRRWDGVLDGIVAAHGGRRIDRPEASPADPQPARLADSDDVGPGE</sequence>
<feature type="region of interest" description="Disordered" evidence="12">
    <location>
        <begin position="182"/>
        <end position="209"/>
    </location>
</feature>
<dbReference type="Pfam" id="PF02367">
    <property type="entry name" value="TsaE"/>
    <property type="match status" value="1"/>
</dbReference>
<keyword evidence="4" id="KW-0963">Cytoplasm</keyword>
<dbReference type="PANTHER" id="PTHR33540">
    <property type="entry name" value="TRNA THREONYLCARBAMOYLADENOSINE BIOSYNTHESIS PROTEIN TSAE"/>
    <property type="match status" value="1"/>
</dbReference>
<dbReference type="SUPFAM" id="SSF52540">
    <property type="entry name" value="P-loop containing nucleoside triphosphate hydrolases"/>
    <property type="match status" value="1"/>
</dbReference>
<gene>
    <name evidence="13" type="primary">tsaE</name>
    <name evidence="13" type="ORF">I6H42_05865</name>
</gene>
<proteinExistence type="inferred from homology"/>
<dbReference type="EMBL" id="CP066065">
    <property type="protein sequence ID" value="QQC43330.1"/>
    <property type="molecule type" value="Genomic_DNA"/>
</dbReference>
<evidence type="ECO:0000256" key="11">
    <source>
        <dbReference type="ARBA" id="ARBA00032441"/>
    </source>
</evidence>
<evidence type="ECO:0000256" key="3">
    <source>
        <dbReference type="ARBA" id="ARBA00019010"/>
    </source>
</evidence>